<evidence type="ECO:0000256" key="4">
    <source>
        <dbReference type="ARBA" id="ARBA00022741"/>
    </source>
</evidence>
<evidence type="ECO:0000313" key="9">
    <source>
        <dbReference type="EMBL" id="KAJ9698966.1"/>
    </source>
</evidence>
<comment type="caution">
    <text evidence="9">The sequence shown here is derived from an EMBL/GenBank/DDBJ whole genome shotgun (WGS) entry which is preliminary data.</text>
</comment>
<keyword evidence="10" id="KW-1185">Reference proteome</keyword>
<protein>
    <recommendedName>
        <fullName evidence="8">AAA+ ATPase domain-containing protein</fullName>
    </recommendedName>
</protein>
<dbReference type="InterPro" id="IPR027417">
    <property type="entry name" value="P-loop_NTPase"/>
</dbReference>
<dbReference type="InterPro" id="IPR002182">
    <property type="entry name" value="NB-ARC"/>
</dbReference>
<keyword evidence="6" id="KW-0067">ATP-binding</keyword>
<feature type="domain" description="AAA+ ATPase" evidence="8">
    <location>
        <begin position="164"/>
        <end position="304"/>
    </location>
</feature>
<keyword evidence="2" id="KW-0433">Leucine-rich repeat</keyword>
<dbReference type="PRINTS" id="PR00364">
    <property type="entry name" value="DISEASERSIST"/>
</dbReference>
<dbReference type="SUPFAM" id="SSF52540">
    <property type="entry name" value="P-loop containing nucleoside triphosphate hydrolases"/>
    <property type="match status" value="1"/>
</dbReference>
<dbReference type="InterPro" id="IPR042197">
    <property type="entry name" value="Apaf_helical"/>
</dbReference>
<dbReference type="AlphaFoldDB" id="A0AA39DVB3"/>
<comment type="similarity">
    <text evidence="1">Belongs to the disease resistance NB-LRR family.</text>
</comment>
<proteinExistence type="inferred from homology"/>
<dbReference type="Gene3D" id="3.80.10.10">
    <property type="entry name" value="Ribonuclease Inhibitor"/>
    <property type="match status" value="1"/>
</dbReference>
<dbReference type="GO" id="GO:0043531">
    <property type="term" value="F:ADP binding"/>
    <property type="evidence" value="ECO:0007669"/>
    <property type="project" value="InterPro"/>
</dbReference>
<dbReference type="InterPro" id="IPR050905">
    <property type="entry name" value="Plant_NBS-LRR"/>
</dbReference>
<feature type="coiled-coil region" evidence="7">
    <location>
        <begin position="37"/>
        <end position="84"/>
    </location>
</feature>
<reference evidence="9 10" key="1">
    <citation type="journal article" date="2023" name="BMC Biotechnol.">
        <title>Vitis rotundifolia cv Carlos genome sequencing.</title>
        <authorList>
            <person name="Huff M."/>
            <person name="Hulse-Kemp A."/>
            <person name="Scheffler B."/>
            <person name="Youngblood R."/>
            <person name="Simpson S."/>
            <person name="Babiker E."/>
            <person name="Staton M."/>
        </authorList>
    </citation>
    <scope>NUCLEOTIDE SEQUENCE [LARGE SCALE GENOMIC DNA]</scope>
    <source>
        <tissue evidence="9">Leaf</tissue>
    </source>
</reference>
<dbReference type="InterPro" id="IPR032675">
    <property type="entry name" value="LRR_dom_sf"/>
</dbReference>
<evidence type="ECO:0000313" key="10">
    <source>
        <dbReference type="Proteomes" id="UP001168098"/>
    </source>
</evidence>
<dbReference type="InterPro" id="IPR055414">
    <property type="entry name" value="LRR_R13L4/SHOC2-like"/>
</dbReference>
<keyword evidence="5" id="KW-0611">Plant defense</keyword>
<dbReference type="Pfam" id="PF23598">
    <property type="entry name" value="LRR_14"/>
    <property type="match status" value="1"/>
</dbReference>
<sequence>MELVASVLGSVVAEAGKHLCGCIRSKASNSLRFQAGFNDLEEEMKLLIDLRSKVENESACTPQVSEWLKEVEDLECEVNSMQEGIAAGNERSGRGFLNCCLHNKELIQRLKKVQRLRKVGTRISMVAAHRLARRVEHIPGPSIECQATATQNLAKIMSLLNDDGVGRIGVWGMGGVGKTTLVKNLNNKLRDASSTQSFGIVIWITVSKEMDLKRIQVQIAQRLNMAVDMDETTERMAIKLFHRLKKENKFLLIFDDVWKGIHLDSLGVPQPEDHVGCKIVLTTRSLDVCRVMRTDVDVRVDVLNDSEAWNLFCQNVGDVASLQHIKPLAEAVAKECGGLPLAIIVMGTSMRGKTMVELWEDALNELQQSVPCNIQGIEDEVYKSLKWSYDLLQGKNIKSCFLYCSLFPEDFSIEISELVQCWLAEGLLDSQQNYRDAQNRALALIENLKNCCLLEPGDSTGTVKMHDVVRDVAIWISSSLSDGCKFLVRSGIRLTEIPMVELSNSLKRVSFMNNVITELPAGGIECLEASTLFLQGNQTLVMIPEGFLVGFQQLRVLNLCGTQIQRLPSSLVHLSELRALLLKNCTCLEELPPLGGLSQLQLLDCDSTAIKELPQGMEQLSNLRELNLSRTKQLKTFRAGVVSRLSALEVLNMTDTEYKWGVMGNVEEGEASFDELGSLRQLTYLYINLKSITPPTFEYDAWISRLKSFKILVGSTTHFIFQEREFKKTHVIICDVDLSGQCIGWLLTNTSSLLLGFCSGQKQMLENLALNNVSFACLTKLTITNSDFCLRPENGSVAQNDLLPSLEELCLRHLTHLENVSDLVSYLGLRLSKLRVMEVLSCPRLKYLLSFDGVVDITLENLEDIRLSDSVDLGDLFVYNSGQLNSVQGPVVPNLQRIYLRKLPTLKALSKEEESWPSIEELTVNDCDHLKRLPLNRQSVNSIKQIRGELEWWRQLEWGDEEMRSSLQPFFLECTFGKQTPR</sequence>
<evidence type="ECO:0000256" key="6">
    <source>
        <dbReference type="ARBA" id="ARBA00022840"/>
    </source>
</evidence>
<organism evidence="9 10">
    <name type="scientific">Vitis rotundifolia</name>
    <name type="common">Muscadine grape</name>
    <dbReference type="NCBI Taxonomy" id="103349"/>
    <lineage>
        <taxon>Eukaryota</taxon>
        <taxon>Viridiplantae</taxon>
        <taxon>Streptophyta</taxon>
        <taxon>Embryophyta</taxon>
        <taxon>Tracheophyta</taxon>
        <taxon>Spermatophyta</taxon>
        <taxon>Magnoliopsida</taxon>
        <taxon>eudicotyledons</taxon>
        <taxon>Gunneridae</taxon>
        <taxon>Pentapetalae</taxon>
        <taxon>rosids</taxon>
        <taxon>Vitales</taxon>
        <taxon>Vitaceae</taxon>
        <taxon>Viteae</taxon>
        <taxon>Vitis</taxon>
    </lineage>
</organism>
<dbReference type="EMBL" id="JARBHA010000006">
    <property type="protein sequence ID" value="KAJ9698966.1"/>
    <property type="molecule type" value="Genomic_DNA"/>
</dbReference>
<evidence type="ECO:0000256" key="1">
    <source>
        <dbReference type="ARBA" id="ARBA00008894"/>
    </source>
</evidence>
<dbReference type="FunFam" id="3.40.50.300:FF:001091">
    <property type="entry name" value="Probable disease resistance protein At1g61300"/>
    <property type="match status" value="1"/>
</dbReference>
<evidence type="ECO:0000256" key="2">
    <source>
        <dbReference type="ARBA" id="ARBA00022614"/>
    </source>
</evidence>
<dbReference type="SMART" id="SM00382">
    <property type="entry name" value="AAA"/>
    <property type="match status" value="1"/>
</dbReference>
<evidence type="ECO:0000256" key="3">
    <source>
        <dbReference type="ARBA" id="ARBA00022737"/>
    </source>
</evidence>
<dbReference type="PANTHER" id="PTHR33463:SF202">
    <property type="entry name" value="NB-ARC DOMAIN-CONTAINING PROTEIN"/>
    <property type="match status" value="1"/>
</dbReference>
<name>A0AA39DVB3_VITRO</name>
<dbReference type="InterPro" id="IPR003593">
    <property type="entry name" value="AAA+_ATPase"/>
</dbReference>
<evidence type="ECO:0000259" key="8">
    <source>
        <dbReference type="SMART" id="SM00382"/>
    </source>
</evidence>
<dbReference type="InterPro" id="IPR036388">
    <property type="entry name" value="WH-like_DNA-bd_sf"/>
</dbReference>
<dbReference type="GO" id="GO:0006952">
    <property type="term" value="P:defense response"/>
    <property type="evidence" value="ECO:0007669"/>
    <property type="project" value="UniProtKB-KW"/>
</dbReference>
<keyword evidence="4" id="KW-0547">Nucleotide-binding</keyword>
<dbReference type="Pfam" id="PF00931">
    <property type="entry name" value="NB-ARC"/>
    <property type="match status" value="1"/>
</dbReference>
<keyword evidence="7" id="KW-0175">Coiled coil</keyword>
<dbReference type="Pfam" id="PF23559">
    <property type="entry name" value="WHD_DRP"/>
    <property type="match status" value="1"/>
</dbReference>
<dbReference type="PANTHER" id="PTHR33463">
    <property type="entry name" value="NB-ARC DOMAIN-CONTAINING PROTEIN-RELATED"/>
    <property type="match status" value="1"/>
</dbReference>
<dbReference type="Proteomes" id="UP001168098">
    <property type="component" value="Unassembled WGS sequence"/>
</dbReference>
<dbReference type="InterPro" id="IPR058922">
    <property type="entry name" value="WHD_DRP"/>
</dbReference>
<dbReference type="SUPFAM" id="SSF52058">
    <property type="entry name" value="L domain-like"/>
    <property type="match status" value="1"/>
</dbReference>
<dbReference type="Gene3D" id="1.10.10.10">
    <property type="entry name" value="Winged helix-like DNA-binding domain superfamily/Winged helix DNA-binding domain"/>
    <property type="match status" value="1"/>
</dbReference>
<accession>A0AA39DVB3</accession>
<keyword evidence="3" id="KW-0677">Repeat</keyword>
<dbReference type="FunFam" id="1.10.8.430:FF:000003">
    <property type="entry name" value="Probable disease resistance protein At5g66910"/>
    <property type="match status" value="1"/>
</dbReference>
<dbReference type="FunFam" id="1.10.10.10:FF:000322">
    <property type="entry name" value="Probable disease resistance protein At1g63360"/>
    <property type="match status" value="1"/>
</dbReference>
<evidence type="ECO:0000256" key="7">
    <source>
        <dbReference type="SAM" id="Coils"/>
    </source>
</evidence>
<dbReference type="GO" id="GO:0005524">
    <property type="term" value="F:ATP binding"/>
    <property type="evidence" value="ECO:0007669"/>
    <property type="project" value="UniProtKB-KW"/>
</dbReference>
<dbReference type="Gene3D" id="3.40.50.300">
    <property type="entry name" value="P-loop containing nucleotide triphosphate hydrolases"/>
    <property type="match status" value="1"/>
</dbReference>
<evidence type="ECO:0000256" key="5">
    <source>
        <dbReference type="ARBA" id="ARBA00022821"/>
    </source>
</evidence>
<gene>
    <name evidence="9" type="ORF">PVL29_007842</name>
</gene>
<dbReference type="Gene3D" id="1.10.8.430">
    <property type="entry name" value="Helical domain of apoptotic protease-activating factors"/>
    <property type="match status" value="1"/>
</dbReference>